<evidence type="ECO:0000259" key="3">
    <source>
        <dbReference type="Pfam" id="PF19327"/>
    </source>
</evidence>
<organism evidence="4">
    <name type="scientific">Cyanothece sp. (strain PCC 7425 / ATCC 29141)</name>
    <dbReference type="NCBI Taxonomy" id="395961"/>
    <lineage>
        <taxon>Bacteria</taxon>
        <taxon>Bacillati</taxon>
        <taxon>Cyanobacteriota</taxon>
        <taxon>Cyanophyceae</taxon>
        <taxon>Gomontiellales</taxon>
        <taxon>Cyanothecaceae</taxon>
        <taxon>Cyanothece</taxon>
    </lineage>
</organism>
<evidence type="ECO:0000256" key="1">
    <source>
        <dbReference type="PIRSR" id="PIRSR000846-1"/>
    </source>
</evidence>
<reference evidence="4" key="1">
    <citation type="submission" date="2009-01" db="EMBL/GenBank/DDBJ databases">
        <title>Complete sequence of chromosome Cyanothece sp. PCC 7425.</title>
        <authorList>
            <consortium name="US DOE Joint Genome Institute"/>
            <person name="Lucas S."/>
            <person name="Copeland A."/>
            <person name="Lapidus A."/>
            <person name="Glavina del Rio T."/>
            <person name="Dalin E."/>
            <person name="Tice H."/>
            <person name="Bruce D."/>
            <person name="Goodwin L."/>
            <person name="Pitluck S."/>
            <person name="Sims D."/>
            <person name="Meineke L."/>
            <person name="Brettin T."/>
            <person name="Detter J.C."/>
            <person name="Han C."/>
            <person name="Larimer F."/>
            <person name="Land M."/>
            <person name="Hauser L."/>
            <person name="Kyrpides N."/>
            <person name="Ovchinnikova G."/>
            <person name="Liberton M."/>
            <person name="Stoeckel J."/>
            <person name="Banerjee A."/>
            <person name="Singh A."/>
            <person name="Page L."/>
            <person name="Sato H."/>
            <person name="Zhao L."/>
            <person name="Sherman L."/>
            <person name="Pakrasi H."/>
            <person name="Richardson P."/>
        </authorList>
    </citation>
    <scope>NUCLEOTIDE SEQUENCE</scope>
    <source>
        <strain evidence="4">PCC 7425</strain>
    </source>
</reference>
<dbReference type="STRING" id="395961.Cyan7425_4219"/>
<dbReference type="PANTHER" id="PTHR38420">
    <property type="entry name" value="AP-4-A PHOSPHORYLASE II"/>
    <property type="match status" value="1"/>
</dbReference>
<dbReference type="InterPro" id="IPR043171">
    <property type="entry name" value="Ap4A_phos1/2-like"/>
</dbReference>
<feature type="domain" description="ATP adenylyltransferase C-terminal" evidence="2">
    <location>
        <begin position="201"/>
        <end position="310"/>
    </location>
</feature>
<dbReference type="GO" id="GO:0003877">
    <property type="term" value="F:ATP:ADP adenylyltransferase activity"/>
    <property type="evidence" value="ECO:0007669"/>
    <property type="project" value="InterPro"/>
</dbReference>
<dbReference type="HOGENOM" id="CLU_049915_3_0_3"/>
<dbReference type="GO" id="GO:0009117">
    <property type="term" value="P:nucleotide metabolic process"/>
    <property type="evidence" value="ECO:0007669"/>
    <property type="project" value="InterPro"/>
</dbReference>
<dbReference type="eggNOG" id="COG4360">
    <property type="taxonomic scope" value="Bacteria"/>
</dbReference>
<feature type="domain" description="Ap4A phosphorylase 1/2 N-terminal" evidence="3">
    <location>
        <begin position="24"/>
        <end position="190"/>
    </location>
</feature>
<dbReference type="InterPro" id="IPR009163">
    <property type="entry name" value="Ap4A_phos1/2"/>
</dbReference>
<gene>
    <name evidence="4" type="ordered locus">Cyan7425_4219</name>
</gene>
<dbReference type="EMBL" id="CP001344">
    <property type="protein sequence ID" value="ACL46532.1"/>
    <property type="molecule type" value="Genomic_DNA"/>
</dbReference>
<name>B8HXI7_CYAP4</name>
<proteinExistence type="predicted"/>
<accession>B8HXI7</accession>
<protein>
    <submittedName>
        <fullName evidence="4">Ap4A phosphorylase II</fullName>
    </submittedName>
</protein>
<dbReference type="InterPro" id="IPR019200">
    <property type="entry name" value="ATP_adenylylTrfase_C"/>
</dbReference>
<dbReference type="GO" id="GO:0005524">
    <property type="term" value="F:ATP binding"/>
    <property type="evidence" value="ECO:0007669"/>
    <property type="project" value="InterPro"/>
</dbReference>
<evidence type="ECO:0000259" key="2">
    <source>
        <dbReference type="Pfam" id="PF09830"/>
    </source>
</evidence>
<dbReference type="Pfam" id="PF09830">
    <property type="entry name" value="ATP_transf"/>
    <property type="match status" value="1"/>
</dbReference>
<dbReference type="Pfam" id="PF19327">
    <property type="entry name" value="Ap4A_phos_N"/>
    <property type="match status" value="1"/>
</dbReference>
<dbReference type="AlphaFoldDB" id="B8HXI7"/>
<dbReference type="PIRSF" id="PIRSF000846">
    <property type="entry name" value="ATP_adenylyltr"/>
    <property type="match status" value="1"/>
</dbReference>
<dbReference type="KEGG" id="cyn:Cyan7425_4219"/>
<dbReference type="InterPro" id="IPR036265">
    <property type="entry name" value="HIT-like_sf"/>
</dbReference>
<sequence>MPINRKTLQLEDDHLSHTPHVDPILQPGTLWDRVIHQTQAALQSGALQPIATQSEVLQQGEIKFLVRILAHFERKEAWQRQQGGRNVNPFLPYDPDLFVADLTPTHLCLLNKFNVVDHHLLIVTRAFEPQEDLLNPQDFTALWLTLQEVRGLGFYNSGKRAGASQPHKHLQLVPLPLTPEQDLPIAALLQLALQAGTDTLPSLPFVHAFTPLALPADLSPPQAGLILWQNYLQLRRSVGWEDRPQDEPPPYNLLITREWMLLVPRTAETCATIAVNALGFAGAMLVRNLEQLDTLKAIGPLSILAGVAIPKPADLE</sequence>
<dbReference type="Gene3D" id="3.30.428.70">
    <property type="match status" value="1"/>
</dbReference>
<evidence type="ECO:0000313" key="4">
    <source>
        <dbReference type="EMBL" id="ACL46532.1"/>
    </source>
</evidence>
<dbReference type="InterPro" id="IPR045759">
    <property type="entry name" value="Ap4A_phos1/2_N"/>
</dbReference>
<dbReference type="OrthoDB" id="421767at2"/>
<dbReference type="PANTHER" id="PTHR38420:SF1">
    <property type="entry name" value="PUTATIVE (AFU_ORTHOLOGUE AFUA_5G14690)-RELATED"/>
    <property type="match status" value="1"/>
</dbReference>
<feature type="active site" description="Nucleophile" evidence="1">
    <location>
        <position position="169"/>
    </location>
</feature>
<dbReference type="SUPFAM" id="SSF54197">
    <property type="entry name" value="HIT-like"/>
    <property type="match status" value="1"/>
</dbReference>